<gene>
    <name evidence="6" type="ORF">CD30_04425</name>
</gene>
<feature type="transmembrane region" description="Helical" evidence="4">
    <location>
        <begin position="73"/>
        <end position="90"/>
    </location>
</feature>
<feature type="active site" description="Charge relay system" evidence="2">
    <location>
        <position position="208"/>
    </location>
</feature>
<dbReference type="InterPro" id="IPR029058">
    <property type="entry name" value="AB_hydrolase_fold"/>
</dbReference>
<proteinExistence type="predicted"/>
<dbReference type="ESTHER" id="9baci-a0a0a3jxx5">
    <property type="family name" value="CarbLipBact_2"/>
</dbReference>
<evidence type="ECO:0000256" key="4">
    <source>
        <dbReference type="SAM" id="Phobius"/>
    </source>
</evidence>
<dbReference type="AlphaFoldDB" id="A0A0A3JXX5"/>
<dbReference type="GO" id="GO:0052689">
    <property type="term" value="F:carboxylic ester hydrolase activity"/>
    <property type="evidence" value="ECO:0007669"/>
    <property type="project" value="InterPro"/>
</dbReference>
<feature type="active site" description="Charge relay system" evidence="2">
    <location>
        <position position="178"/>
    </location>
</feature>
<dbReference type="SUPFAM" id="SSF53474">
    <property type="entry name" value="alpha/beta-Hydrolases"/>
    <property type="match status" value="1"/>
</dbReference>
<dbReference type="EMBL" id="JPVQ01000004">
    <property type="protein sequence ID" value="KGR91827.1"/>
    <property type="molecule type" value="Genomic_DNA"/>
</dbReference>
<evidence type="ECO:0000259" key="5">
    <source>
        <dbReference type="Pfam" id="PF12146"/>
    </source>
</evidence>
<evidence type="ECO:0000256" key="3">
    <source>
        <dbReference type="PIRSR" id="PIRSR017388-2"/>
    </source>
</evidence>
<dbReference type="GO" id="GO:0016020">
    <property type="term" value="C:membrane"/>
    <property type="evidence" value="ECO:0007669"/>
    <property type="project" value="TreeGrafter"/>
</dbReference>
<dbReference type="PIRSF" id="PIRSF017388">
    <property type="entry name" value="Esterase_lipase"/>
    <property type="match status" value="1"/>
</dbReference>
<dbReference type="InterPro" id="IPR012354">
    <property type="entry name" value="Esterase_lipase"/>
</dbReference>
<evidence type="ECO:0000313" key="6">
    <source>
        <dbReference type="EMBL" id="KGR91827.1"/>
    </source>
</evidence>
<dbReference type="RefSeq" id="WP_036172851.1">
    <property type="nucleotide sequence ID" value="NZ_AVCZ01000004.1"/>
</dbReference>
<protein>
    <submittedName>
        <fullName evidence="6">Carboxylesterase</fullName>
    </submittedName>
</protein>
<keyword evidence="7" id="KW-1185">Reference proteome</keyword>
<sequence>MTKGILMLHGFTGGPYEVQPLANFIKYETEWIVETPTFCGHGETLSLKGYKAEHWLLDAEVAYRRLARKCDKVIVVGFSMGGMIALYLATKYNVEKLVLLSPSAKYIAPVQLLKDIRQIIKDAINGHLKDNELFKRYENKINNVPVSSAVQFMRIVKMVTPYISKINVPTYLIQGRCDGIVPYTTAQYLYDQLPCSEKYIFFSQNGKHHICYSDDCDIWFPGILKFLQEDKIN</sequence>
<dbReference type="InterPro" id="IPR022742">
    <property type="entry name" value="Hydrolase_4"/>
</dbReference>
<comment type="caution">
    <text evidence="6">The sequence shown here is derived from an EMBL/GenBank/DDBJ whole genome shotgun (WGS) entry which is preliminary data.</text>
</comment>
<keyword evidence="4" id="KW-0812">Transmembrane</keyword>
<keyword evidence="4" id="KW-1133">Transmembrane helix</keyword>
<organism evidence="6 7">
    <name type="scientific">Ureibacillus massiliensis 4400831 = CIP 108448 = CCUG 49529</name>
    <dbReference type="NCBI Taxonomy" id="1211035"/>
    <lineage>
        <taxon>Bacteria</taxon>
        <taxon>Bacillati</taxon>
        <taxon>Bacillota</taxon>
        <taxon>Bacilli</taxon>
        <taxon>Bacillales</taxon>
        <taxon>Caryophanaceae</taxon>
        <taxon>Ureibacillus</taxon>
    </lineage>
</organism>
<keyword evidence="4" id="KW-0472">Membrane</keyword>
<name>A0A0A3JXX5_9BACL</name>
<dbReference type="Proteomes" id="UP000030595">
    <property type="component" value="Unassembled WGS sequence"/>
</dbReference>
<dbReference type="eggNOG" id="COG1647">
    <property type="taxonomic scope" value="Bacteria"/>
</dbReference>
<dbReference type="InterPro" id="IPR050266">
    <property type="entry name" value="AB_hydrolase_sf"/>
</dbReference>
<feature type="binding site" evidence="3">
    <location>
        <position position="80"/>
    </location>
    <ligand>
        <name>substrate</name>
    </ligand>
</feature>
<evidence type="ECO:0000256" key="2">
    <source>
        <dbReference type="PIRSR" id="PIRSR017388-1"/>
    </source>
</evidence>
<evidence type="ECO:0000256" key="1">
    <source>
        <dbReference type="ARBA" id="ARBA00022801"/>
    </source>
</evidence>
<dbReference type="Pfam" id="PF12146">
    <property type="entry name" value="Hydrolase_4"/>
    <property type="match status" value="1"/>
</dbReference>
<dbReference type="OrthoDB" id="9786110at2"/>
<feature type="active site" description="Nucleophile" evidence="2">
    <location>
        <position position="79"/>
    </location>
</feature>
<dbReference type="PANTHER" id="PTHR43798">
    <property type="entry name" value="MONOACYLGLYCEROL LIPASE"/>
    <property type="match status" value="1"/>
</dbReference>
<accession>A0A0A3JXX5</accession>
<keyword evidence="1" id="KW-0378">Hydrolase</keyword>
<reference evidence="6 7" key="1">
    <citation type="submission" date="2014-02" db="EMBL/GenBank/DDBJ databases">
        <title>Draft genome sequence of Lysinibacillus massiliensis CCUG 49529.</title>
        <authorList>
            <person name="Zhang F."/>
            <person name="Wang G."/>
            <person name="Zhang L."/>
        </authorList>
    </citation>
    <scope>NUCLEOTIDE SEQUENCE [LARGE SCALE GENOMIC DNA]</scope>
    <source>
        <strain evidence="6 7">CCUG 49529</strain>
    </source>
</reference>
<feature type="binding site" evidence="3">
    <location>
        <position position="11"/>
    </location>
    <ligand>
        <name>substrate</name>
    </ligand>
</feature>
<evidence type="ECO:0000313" key="7">
    <source>
        <dbReference type="Proteomes" id="UP000030595"/>
    </source>
</evidence>
<dbReference type="Gene3D" id="3.40.50.1820">
    <property type="entry name" value="alpha/beta hydrolase"/>
    <property type="match status" value="1"/>
</dbReference>
<dbReference type="PANTHER" id="PTHR43798:SF31">
    <property type="entry name" value="AB HYDROLASE SUPERFAMILY PROTEIN YCLE"/>
    <property type="match status" value="1"/>
</dbReference>
<feature type="domain" description="Serine aminopeptidase S33" evidence="5">
    <location>
        <begin position="40"/>
        <end position="211"/>
    </location>
</feature>